<feature type="transmembrane region" description="Helical" evidence="1">
    <location>
        <begin position="89"/>
        <end position="108"/>
    </location>
</feature>
<evidence type="ECO:0000256" key="1">
    <source>
        <dbReference type="SAM" id="Phobius"/>
    </source>
</evidence>
<comment type="caution">
    <text evidence="2">The sequence shown here is derived from an EMBL/GenBank/DDBJ whole genome shotgun (WGS) entry which is preliminary data.</text>
</comment>
<dbReference type="Proteomes" id="UP001596250">
    <property type="component" value="Unassembled WGS sequence"/>
</dbReference>
<feature type="transmembrane region" description="Helical" evidence="1">
    <location>
        <begin position="61"/>
        <end position="82"/>
    </location>
</feature>
<dbReference type="RefSeq" id="WP_379894091.1">
    <property type="nucleotide sequence ID" value="NZ_CBCSCT010000071.1"/>
</dbReference>
<dbReference type="EMBL" id="JBHSQV010000133">
    <property type="protein sequence ID" value="MFC5986778.1"/>
    <property type="molecule type" value="Genomic_DNA"/>
</dbReference>
<accession>A0ABW1INX8</accession>
<keyword evidence="1" id="KW-1133">Transmembrane helix</keyword>
<organism evidence="2 3">
    <name type="scientific">Marinicrinis lubricantis</name>
    <dbReference type="NCBI Taxonomy" id="2086470"/>
    <lineage>
        <taxon>Bacteria</taxon>
        <taxon>Bacillati</taxon>
        <taxon>Bacillota</taxon>
        <taxon>Bacilli</taxon>
        <taxon>Bacillales</taxon>
        <taxon>Paenibacillaceae</taxon>
    </lineage>
</organism>
<gene>
    <name evidence="2" type="ORF">ACFPXP_10150</name>
</gene>
<reference evidence="3" key="1">
    <citation type="journal article" date="2019" name="Int. J. Syst. Evol. Microbiol.">
        <title>The Global Catalogue of Microorganisms (GCM) 10K type strain sequencing project: providing services to taxonomists for standard genome sequencing and annotation.</title>
        <authorList>
            <consortium name="The Broad Institute Genomics Platform"/>
            <consortium name="The Broad Institute Genome Sequencing Center for Infectious Disease"/>
            <person name="Wu L."/>
            <person name="Ma J."/>
        </authorList>
    </citation>
    <scope>NUCLEOTIDE SEQUENCE [LARGE SCALE GENOMIC DNA]</scope>
    <source>
        <strain evidence="3">CCM 8749</strain>
    </source>
</reference>
<name>A0ABW1INX8_9BACL</name>
<keyword evidence="1" id="KW-0472">Membrane</keyword>
<feature type="transmembrane region" description="Helical" evidence="1">
    <location>
        <begin position="120"/>
        <end position="143"/>
    </location>
</feature>
<evidence type="ECO:0000313" key="3">
    <source>
        <dbReference type="Proteomes" id="UP001596250"/>
    </source>
</evidence>
<proteinExistence type="predicted"/>
<keyword evidence="1" id="KW-0812">Transmembrane</keyword>
<feature type="transmembrane region" description="Helical" evidence="1">
    <location>
        <begin position="21"/>
        <end position="41"/>
    </location>
</feature>
<evidence type="ECO:0000313" key="2">
    <source>
        <dbReference type="EMBL" id="MFC5986778.1"/>
    </source>
</evidence>
<sequence>MIGLIVIILILNWWAFRIRHWFTANQIVHVWCFTTGFQSIFDLYVDNKYHGYWYFTKAVDWLGLPAHVVLIPPVNLLFIRFFPFQRKWFFKLGYILLFSILILLYELVAMLPEPWGYFHYGWWTIWHSAALDPILLLILLSYYRWICRLERKACSSI</sequence>
<keyword evidence="3" id="KW-1185">Reference proteome</keyword>
<protein>
    <submittedName>
        <fullName evidence="2">Uncharacterized protein</fullName>
    </submittedName>
</protein>